<dbReference type="Proteomes" id="UP000037035">
    <property type="component" value="Unassembled WGS sequence"/>
</dbReference>
<protein>
    <submittedName>
        <fullName evidence="2">Uncharacterized protein</fullName>
    </submittedName>
</protein>
<feature type="region of interest" description="Disordered" evidence="1">
    <location>
        <begin position="1"/>
        <end position="24"/>
    </location>
</feature>
<proteinExistence type="predicted"/>
<gene>
    <name evidence="2" type="ORF">VP01_1498g2</name>
</gene>
<accession>A0A0L6VJ51</accession>
<sequence length="100" mass="10959">MADPGESKGLLSGTNSIEETKERGKWYKDKNDISNLPSVLTRIKADSSGPCGTSNWISMPTAKDLIANAFKAPVFFWSTSYSQTFFPHCQSTISTGDNFT</sequence>
<comment type="caution">
    <text evidence="2">The sequence shown here is derived from an EMBL/GenBank/DDBJ whole genome shotgun (WGS) entry which is preliminary data.</text>
</comment>
<organism evidence="2 3">
    <name type="scientific">Puccinia sorghi</name>
    <dbReference type="NCBI Taxonomy" id="27349"/>
    <lineage>
        <taxon>Eukaryota</taxon>
        <taxon>Fungi</taxon>
        <taxon>Dikarya</taxon>
        <taxon>Basidiomycota</taxon>
        <taxon>Pucciniomycotina</taxon>
        <taxon>Pucciniomycetes</taxon>
        <taxon>Pucciniales</taxon>
        <taxon>Pucciniaceae</taxon>
        <taxon>Puccinia</taxon>
    </lineage>
</organism>
<dbReference type="AlphaFoldDB" id="A0A0L6VJ51"/>
<evidence type="ECO:0000256" key="1">
    <source>
        <dbReference type="SAM" id="MobiDB-lite"/>
    </source>
</evidence>
<dbReference type="VEuPathDB" id="FungiDB:VP01_1498g2"/>
<evidence type="ECO:0000313" key="2">
    <source>
        <dbReference type="EMBL" id="KNZ60801.1"/>
    </source>
</evidence>
<evidence type="ECO:0000313" key="3">
    <source>
        <dbReference type="Proteomes" id="UP000037035"/>
    </source>
</evidence>
<dbReference type="EMBL" id="LAVV01005541">
    <property type="protein sequence ID" value="KNZ60801.1"/>
    <property type="molecule type" value="Genomic_DNA"/>
</dbReference>
<reference evidence="2 3" key="1">
    <citation type="submission" date="2015-08" db="EMBL/GenBank/DDBJ databases">
        <title>Next Generation Sequencing and Analysis of the Genome of Puccinia sorghi L Schw, the Causal Agent of Maize Common Rust.</title>
        <authorList>
            <person name="Rochi L."/>
            <person name="Burguener G."/>
            <person name="Darino M."/>
            <person name="Turjanski A."/>
            <person name="Kreff E."/>
            <person name="Dieguez M.J."/>
            <person name="Sacco F."/>
        </authorList>
    </citation>
    <scope>NUCLEOTIDE SEQUENCE [LARGE SCALE GENOMIC DNA]</scope>
    <source>
        <strain evidence="2 3">RO10H11247</strain>
    </source>
</reference>
<keyword evidence="3" id="KW-1185">Reference proteome</keyword>
<name>A0A0L6VJ51_9BASI</name>